<evidence type="ECO:0000313" key="8">
    <source>
        <dbReference type="EMBL" id="KAK3214006.1"/>
    </source>
</evidence>
<evidence type="ECO:0000256" key="4">
    <source>
        <dbReference type="ARBA" id="ARBA00022827"/>
    </source>
</evidence>
<keyword evidence="6" id="KW-0732">Signal</keyword>
<reference evidence="8 9" key="1">
    <citation type="submission" date="2021-02" db="EMBL/GenBank/DDBJ databases">
        <title>Genome assembly of Pseudopithomyces chartarum.</title>
        <authorList>
            <person name="Jauregui R."/>
            <person name="Singh J."/>
            <person name="Voisey C."/>
        </authorList>
    </citation>
    <scope>NUCLEOTIDE SEQUENCE [LARGE SCALE GENOMIC DNA]</scope>
    <source>
        <strain evidence="8 9">AGR01</strain>
    </source>
</reference>
<gene>
    <name evidence="8" type="ORF">GRF29_28g1762829</name>
</gene>
<evidence type="ECO:0000256" key="5">
    <source>
        <dbReference type="ARBA" id="ARBA00023002"/>
    </source>
</evidence>
<dbReference type="PROSITE" id="PS51387">
    <property type="entry name" value="FAD_PCMH"/>
    <property type="match status" value="1"/>
</dbReference>
<dbReference type="GO" id="GO:0016491">
    <property type="term" value="F:oxidoreductase activity"/>
    <property type="evidence" value="ECO:0007669"/>
    <property type="project" value="UniProtKB-KW"/>
</dbReference>
<evidence type="ECO:0000256" key="6">
    <source>
        <dbReference type="SAM" id="SignalP"/>
    </source>
</evidence>
<proteinExistence type="inferred from homology"/>
<evidence type="ECO:0000256" key="3">
    <source>
        <dbReference type="ARBA" id="ARBA00022630"/>
    </source>
</evidence>
<organism evidence="8 9">
    <name type="scientific">Pseudopithomyces chartarum</name>
    <dbReference type="NCBI Taxonomy" id="1892770"/>
    <lineage>
        <taxon>Eukaryota</taxon>
        <taxon>Fungi</taxon>
        <taxon>Dikarya</taxon>
        <taxon>Ascomycota</taxon>
        <taxon>Pezizomycotina</taxon>
        <taxon>Dothideomycetes</taxon>
        <taxon>Pleosporomycetidae</taxon>
        <taxon>Pleosporales</taxon>
        <taxon>Massarineae</taxon>
        <taxon>Didymosphaeriaceae</taxon>
        <taxon>Pseudopithomyces</taxon>
    </lineage>
</organism>
<dbReference type="InterPro" id="IPR016166">
    <property type="entry name" value="FAD-bd_PCMH"/>
</dbReference>
<dbReference type="PANTHER" id="PTHR42973">
    <property type="entry name" value="BINDING OXIDOREDUCTASE, PUTATIVE (AFU_ORTHOLOGUE AFUA_1G17690)-RELATED"/>
    <property type="match status" value="1"/>
</dbReference>
<dbReference type="InterPro" id="IPR016169">
    <property type="entry name" value="FAD-bd_PCMH_sub2"/>
</dbReference>
<accession>A0AAN6M476</accession>
<keyword evidence="5" id="KW-0560">Oxidoreductase</keyword>
<comment type="similarity">
    <text evidence="2">Belongs to the oxygen-dependent FAD-linked oxidoreductase family.</text>
</comment>
<keyword evidence="4" id="KW-0274">FAD</keyword>
<protein>
    <recommendedName>
        <fullName evidence="7">FAD-binding PCMH-type domain-containing protein</fullName>
    </recommendedName>
</protein>
<evidence type="ECO:0000313" key="9">
    <source>
        <dbReference type="Proteomes" id="UP001280581"/>
    </source>
</evidence>
<dbReference type="InterPro" id="IPR006094">
    <property type="entry name" value="Oxid_FAD_bind_N"/>
</dbReference>
<dbReference type="InterPro" id="IPR012951">
    <property type="entry name" value="BBE"/>
</dbReference>
<feature type="signal peptide" evidence="6">
    <location>
        <begin position="1"/>
        <end position="20"/>
    </location>
</feature>
<comment type="caution">
    <text evidence="8">The sequence shown here is derived from an EMBL/GenBank/DDBJ whole genome shotgun (WGS) entry which is preliminary data.</text>
</comment>
<dbReference type="Pfam" id="PF01565">
    <property type="entry name" value="FAD_binding_4"/>
    <property type="match status" value="1"/>
</dbReference>
<sequence length="500" mass="54905">MKSVTPIVFVFHWRVWFTAAAGIHTQSQAVGSQNSHELSELLSNNASIVLPSDPTWDNIVARGSYPRIAPGYQLAVEVATEADVATIVTYANDHDIDFLAVAGGHGETTTLNRLQDGIQINLRKLNSVTVNDDDTVTVGGGTLQQELVNQLYEHGKRAVTGLCECVSVIGPLLGSGHSFLQSQHGFSVDNIVSANIVLANGTTTSASATTNPDLFWALRGAGQNFGIVTSFTLKTYPITSTYSTYTFTFSRSQIDAVFSLVNEIDSPPSARDPKFFLNAWLIRPSADDDPIFSYSLAYEGSTYDLAIRAAPFLALNPITTALVTNITYKEIHQALGFGAEIFACGKNMNQAISGVGLPRWNIPALHSTYELFCSLTADSRFANSAVLLENYGIVGVLGVDAKSTAVPPEERERPILTSAVIHYEGDEQRTRREAAEWLGRLTDALYEGVEEDRHAYVNYANGNESVEEMYGREEWRVEKLRGLKAEWDPRNKFRFYNPIV</sequence>
<evidence type="ECO:0000256" key="1">
    <source>
        <dbReference type="ARBA" id="ARBA00001974"/>
    </source>
</evidence>
<name>A0AAN6M476_9PLEO</name>
<dbReference type="SUPFAM" id="SSF56176">
    <property type="entry name" value="FAD-binding/transporter-associated domain-like"/>
    <property type="match status" value="1"/>
</dbReference>
<dbReference type="Proteomes" id="UP001280581">
    <property type="component" value="Unassembled WGS sequence"/>
</dbReference>
<comment type="cofactor">
    <cofactor evidence="1">
        <name>FAD</name>
        <dbReference type="ChEBI" id="CHEBI:57692"/>
    </cofactor>
</comment>
<dbReference type="Gene3D" id="3.30.465.10">
    <property type="match status" value="1"/>
</dbReference>
<keyword evidence="3" id="KW-0285">Flavoprotein</keyword>
<evidence type="ECO:0000259" key="7">
    <source>
        <dbReference type="PROSITE" id="PS51387"/>
    </source>
</evidence>
<dbReference type="PANTHER" id="PTHR42973:SF9">
    <property type="entry name" value="FAD-BINDING PCMH-TYPE DOMAIN-CONTAINING PROTEIN-RELATED"/>
    <property type="match status" value="1"/>
</dbReference>
<dbReference type="InterPro" id="IPR036318">
    <property type="entry name" value="FAD-bd_PCMH-like_sf"/>
</dbReference>
<dbReference type="GO" id="GO:0071949">
    <property type="term" value="F:FAD binding"/>
    <property type="evidence" value="ECO:0007669"/>
    <property type="project" value="InterPro"/>
</dbReference>
<dbReference type="InterPro" id="IPR050416">
    <property type="entry name" value="FAD-linked_Oxidoreductase"/>
</dbReference>
<dbReference type="Gene3D" id="3.40.462.20">
    <property type="match status" value="1"/>
</dbReference>
<feature type="chain" id="PRO_5042927527" description="FAD-binding PCMH-type domain-containing protein" evidence="6">
    <location>
        <begin position="21"/>
        <end position="500"/>
    </location>
</feature>
<dbReference type="AlphaFoldDB" id="A0AAN6M476"/>
<evidence type="ECO:0000256" key="2">
    <source>
        <dbReference type="ARBA" id="ARBA00005466"/>
    </source>
</evidence>
<keyword evidence="9" id="KW-1185">Reference proteome</keyword>
<feature type="domain" description="FAD-binding PCMH-type" evidence="7">
    <location>
        <begin position="68"/>
        <end position="238"/>
    </location>
</feature>
<dbReference type="Pfam" id="PF08031">
    <property type="entry name" value="BBE"/>
    <property type="match status" value="1"/>
</dbReference>
<dbReference type="EMBL" id="WVTA01000004">
    <property type="protein sequence ID" value="KAK3214006.1"/>
    <property type="molecule type" value="Genomic_DNA"/>
</dbReference>